<gene>
    <name evidence="6" type="ORF">GCM10014713_10550</name>
</gene>
<comment type="caution">
    <text evidence="6">The sequence shown here is derived from an EMBL/GenBank/DDBJ whole genome shotgun (WGS) entry which is preliminary data.</text>
</comment>
<evidence type="ECO:0000313" key="6">
    <source>
        <dbReference type="EMBL" id="GGT19411.1"/>
    </source>
</evidence>
<dbReference type="Proteomes" id="UP000619486">
    <property type="component" value="Unassembled WGS sequence"/>
</dbReference>
<protein>
    <recommendedName>
        <fullName evidence="5">ATP-grasp domain-containing protein</fullName>
    </recommendedName>
</protein>
<dbReference type="NCBIfam" id="NF005543">
    <property type="entry name" value="PRK07206.1"/>
    <property type="match status" value="1"/>
</dbReference>
<sequence>MVDAYSMGNQLVPALNRHGVECVHVRSPHPDVHTVKLKFPDGFIGDVRHDGDVAATASALREWGVSCVLAGGESGVELTDQLSAALGTPGNGMTRPTSRRNKYEMVLALRDAGMVHAATIVSSDADEIIEWAEATTGYPIILKPVASSGRDNVVACASPEEVRTNHKRITSTTDRVGKPNTVVLAQEFLDGDEYFVNTVSRDGMHHTVEIWRYFKRRIAGGHTIHDYTEPLAPDDPNARKLEAYAHQVLDALEIRNGASHAEIMLTAKGPVLVECAGRAGGGVVPEILSRSLGANQIDLLALSVAEPDEFNRLPTSVYRLLRHIRFVNLVNLGDHGVAPSQEAMAGIRALPSCAHIVLMHQEGSPLTRTVDFATQPGYVFLISDDLAELRADYEKLREIEQDLYAGGPDREPAEGVRA</sequence>
<dbReference type="SUPFAM" id="SSF56059">
    <property type="entry name" value="Glutathione synthetase ATP-binding domain-like"/>
    <property type="match status" value="1"/>
</dbReference>
<dbReference type="PANTHER" id="PTHR43585">
    <property type="entry name" value="FUMIPYRROLE BIOSYNTHESIS PROTEIN C"/>
    <property type="match status" value="1"/>
</dbReference>
<evidence type="ECO:0000256" key="2">
    <source>
        <dbReference type="ARBA" id="ARBA00022741"/>
    </source>
</evidence>
<evidence type="ECO:0000259" key="5">
    <source>
        <dbReference type="PROSITE" id="PS50975"/>
    </source>
</evidence>
<name>A0A918GXS9_9ACTN</name>
<evidence type="ECO:0000313" key="7">
    <source>
        <dbReference type="Proteomes" id="UP000619486"/>
    </source>
</evidence>
<dbReference type="Pfam" id="PF13535">
    <property type="entry name" value="ATP-grasp_4"/>
    <property type="match status" value="1"/>
</dbReference>
<reference evidence="6" key="2">
    <citation type="submission" date="2020-09" db="EMBL/GenBank/DDBJ databases">
        <authorList>
            <person name="Sun Q."/>
            <person name="Ohkuma M."/>
        </authorList>
    </citation>
    <scope>NUCLEOTIDE SEQUENCE</scope>
    <source>
        <strain evidence="6">JCM 3172</strain>
    </source>
</reference>
<dbReference type="GO" id="GO:0016874">
    <property type="term" value="F:ligase activity"/>
    <property type="evidence" value="ECO:0007669"/>
    <property type="project" value="UniProtKB-KW"/>
</dbReference>
<keyword evidence="1" id="KW-0436">Ligase</keyword>
<keyword evidence="3 4" id="KW-0067">ATP-binding</keyword>
<feature type="domain" description="ATP-grasp" evidence="5">
    <location>
        <begin position="106"/>
        <end position="305"/>
    </location>
</feature>
<evidence type="ECO:0000256" key="4">
    <source>
        <dbReference type="PROSITE-ProRule" id="PRU00409"/>
    </source>
</evidence>
<dbReference type="InterPro" id="IPR011761">
    <property type="entry name" value="ATP-grasp"/>
</dbReference>
<accession>A0A918GXS9</accession>
<dbReference type="GO" id="GO:0046872">
    <property type="term" value="F:metal ion binding"/>
    <property type="evidence" value="ECO:0007669"/>
    <property type="project" value="InterPro"/>
</dbReference>
<organism evidence="6 7">
    <name type="scientific">Streptomyces purpureus</name>
    <dbReference type="NCBI Taxonomy" id="1951"/>
    <lineage>
        <taxon>Bacteria</taxon>
        <taxon>Bacillati</taxon>
        <taxon>Actinomycetota</taxon>
        <taxon>Actinomycetes</taxon>
        <taxon>Kitasatosporales</taxon>
        <taxon>Streptomycetaceae</taxon>
        <taxon>Streptomyces</taxon>
    </lineage>
</organism>
<dbReference type="EMBL" id="BMQQ01000002">
    <property type="protein sequence ID" value="GGT19411.1"/>
    <property type="molecule type" value="Genomic_DNA"/>
</dbReference>
<proteinExistence type="predicted"/>
<reference evidence="6" key="1">
    <citation type="journal article" date="2014" name="Int. J. Syst. Evol. Microbiol.">
        <title>Complete genome sequence of Corynebacterium casei LMG S-19264T (=DSM 44701T), isolated from a smear-ripened cheese.</title>
        <authorList>
            <consortium name="US DOE Joint Genome Institute (JGI-PGF)"/>
            <person name="Walter F."/>
            <person name="Albersmeier A."/>
            <person name="Kalinowski J."/>
            <person name="Ruckert C."/>
        </authorList>
    </citation>
    <scope>NUCLEOTIDE SEQUENCE</scope>
    <source>
        <strain evidence="6">JCM 3172</strain>
    </source>
</reference>
<evidence type="ECO:0000256" key="1">
    <source>
        <dbReference type="ARBA" id="ARBA00022598"/>
    </source>
</evidence>
<keyword evidence="2 4" id="KW-0547">Nucleotide-binding</keyword>
<dbReference type="AlphaFoldDB" id="A0A918GXS9"/>
<evidence type="ECO:0000256" key="3">
    <source>
        <dbReference type="ARBA" id="ARBA00022840"/>
    </source>
</evidence>
<keyword evidence="7" id="KW-1185">Reference proteome</keyword>
<dbReference type="PANTHER" id="PTHR43585:SF2">
    <property type="entry name" value="ATP-GRASP ENZYME FSQD"/>
    <property type="match status" value="1"/>
</dbReference>
<dbReference type="PROSITE" id="PS50975">
    <property type="entry name" value="ATP_GRASP"/>
    <property type="match status" value="1"/>
</dbReference>
<dbReference type="Gene3D" id="3.30.470.20">
    <property type="entry name" value="ATP-grasp fold, B domain"/>
    <property type="match status" value="1"/>
</dbReference>
<dbReference type="GO" id="GO:0005524">
    <property type="term" value="F:ATP binding"/>
    <property type="evidence" value="ECO:0007669"/>
    <property type="project" value="UniProtKB-UniRule"/>
</dbReference>
<dbReference type="InterPro" id="IPR052032">
    <property type="entry name" value="ATP-dep_AA_Ligase"/>
</dbReference>